<dbReference type="InterPro" id="IPR011322">
    <property type="entry name" value="N-reg_PII-like_a/b"/>
</dbReference>
<evidence type="ECO:0000259" key="1">
    <source>
        <dbReference type="Pfam" id="PF09413"/>
    </source>
</evidence>
<dbReference type="InterPro" id="IPR018551">
    <property type="entry name" value="DUF2007"/>
</dbReference>
<name>A0A1M5F389_9BACT</name>
<keyword evidence="3" id="KW-1185">Reference proteome</keyword>
<evidence type="ECO:0000313" key="3">
    <source>
        <dbReference type="Proteomes" id="UP000184368"/>
    </source>
</evidence>
<sequence length="134" mass="15357">MEYIQLRTFNNYIEANIVLTMLQAANINCHLRDEHTLTIDPLLNPALGGMKLMVHSTHAERAWELMDEAEARYLKNFACPVCHAHALKAVSVHKEYKCRLGALVSSLLRGQSVELTKIYKCEQCGYDFKELPRH</sequence>
<dbReference type="Proteomes" id="UP000184368">
    <property type="component" value="Unassembled WGS sequence"/>
</dbReference>
<dbReference type="EMBL" id="FQUO01000013">
    <property type="protein sequence ID" value="SHF85641.1"/>
    <property type="molecule type" value="Genomic_DNA"/>
</dbReference>
<organism evidence="2 3">
    <name type="scientific">Cnuella takakiae</name>
    <dbReference type="NCBI Taxonomy" id="1302690"/>
    <lineage>
        <taxon>Bacteria</taxon>
        <taxon>Pseudomonadati</taxon>
        <taxon>Bacteroidota</taxon>
        <taxon>Chitinophagia</taxon>
        <taxon>Chitinophagales</taxon>
        <taxon>Chitinophagaceae</taxon>
        <taxon>Cnuella</taxon>
    </lineage>
</organism>
<dbReference type="STRING" id="1302690.BUE76_02810"/>
<dbReference type="AlphaFoldDB" id="A0A1M5F389"/>
<proteinExistence type="predicted"/>
<dbReference type="Pfam" id="PF09413">
    <property type="entry name" value="DUF2007"/>
    <property type="match status" value="1"/>
</dbReference>
<dbReference type="SUPFAM" id="SSF54913">
    <property type="entry name" value="GlnB-like"/>
    <property type="match status" value="1"/>
</dbReference>
<dbReference type="OrthoDB" id="8480302at2"/>
<accession>A0A1M5F389</accession>
<protein>
    <submittedName>
        <fullName evidence="2">Putative signal transducing protein</fullName>
    </submittedName>
</protein>
<dbReference type="Gene3D" id="3.30.70.790">
    <property type="entry name" value="UreE, C-terminal domain"/>
    <property type="match status" value="1"/>
</dbReference>
<dbReference type="RefSeq" id="WP_073045207.1">
    <property type="nucleotide sequence ID" value="NZ_FQUO01000013.1"/>
</dbReference>
<gene>
    <name evidence="2" type="ORF">SAMN05444008_1139</name>
</gene>
<feature type="domain" description="DUF2007" evidence="1">
    <location>
        <begin position="4"/>
        <end position="70"/>
    </location>
</feature>
<reference evidence="2 3" key="1">
    <citation type="submission" date="2016-11" db="EMBL/GenBank/DDBJ databases">
        <authorList>
            <person name="Jaros S."/>
            <person name="Januszkiewicz K."/>
            <person name="Wedrychowicz H."/>
        </authorList>
    </citation>
    <scope>NUCLEOTIDE SEQUENCE [LARGE SCALE GENOMIC DNA]</scope>
    <source>
        <strain evidence="2 3">DSM 26897</strain>
    </source>
</reference>
<evidence type="ECO:0000313" key="2">
    <source>
        <dbReference type="EMBL" id="SHF85641.1"/>
    </source>
</evidence>